<dbReference type="EMBL" id="ONZQ02000016">
    <property type="protein sequence ID" value="SPO06694.1"/>
    <property type="molecule type" value="Genomic_DNA"/>
</dbReference>
<feature type="compositionally biased region" description="Low complexity" evidence="1">
    <location>
        <begin position="8"/>
        <end position="22"/>
    </location>
</feature>
<comment type="caution">
    <text evidence="2">The sequence shown here is derived from an EMBL/GenBank/DDBJ whole genome shotgun (WGS) entry which is preliminary data.</text>
</comment>
<sequence>MFSLTSNPPQQQQQQPSSQPQQHSYRPAQLKSHPQQSQHPHTLGHQPQYPQHLGGRQDFQIPFLYDMSGPSNPPPQHGDNKHAVSSSHNSTPTPSSATSSTAPSSANPPTSKPSVDPVVSQALEIARESPDGAEDPTIAGILEGALSHLWSKVQAAPDTYVMSKDEFSLFNFYQHRFVGDRMAILARRRYWDHACA</sequence>
<organism evidence="2 3">
    <name type="scientific">Cephalotrichum gorgonifer</name>
    <dbReference type="NCBI Taxonomy" id="2041049"/>
    <lineage>
        <taxon>Eukaryota</taxon>
        <taxon>Fungi</taxon>
        <taxon>Dikarya</taxon>
        <taxon>Ascomycota</taxon>
        <taxon>Pezizomycotina</taxon>
        <taxon>Sordariomycetes</taxon>
        <taxon>Hypocreomycetidae</taxon>
        <taxon>Microascales</taxon>
        <taxon>Microascaceae</taxon>
        <taxon>Cephalotrichum</taxon>
    </lineage>
</organism>
<dbReference type="AlphaFoldDB" id="A0AAE8N775"/>
<name>A0AAE8N775_9PEZI</name>
<evidence type="ECO:0000256" key="1">
    <source>
        <dbReference type="SAM" id="MobiDB-lite"/>
    </source>
</evidence>
<accession>A0AAE8N775</accession>
<keyword evidence="3" id="KW-1185">Reference proteome</keyword>
<gene>
    <name evidence="2" type="ORF">DNG_09387</name>
</gene>
<reference evidence="2" key="1">
    <citation type="submission" date="2018-03" db="EMBL/GenBank/DDBJ databases">
        <authorList>
            <person name="Guldener U."/>
        </authorList>
    </citation>
    <scope>NUCLEOTIDE SEQUENCE</scope>
</reference>
<dbReference type="Proteomes" id="UP001187682">
    <property type="component" value="Unassembled WGS sequence"/>
</dbReference>
<protein>
    <submittedName>
        <fullName evidence="2">Uncharacterized protein</fullName>
    </submittedName>
</protein>
<feature type="region of interest" description="Disordered" evidence="1">
    <location>
        <begin position="1"/>
        <end position="117"/>
    </location>
</feature>
<feature type="compositionally biased region" description="Low complexity" evidence="1">
    <location>
        <begin position="85"/>
        <end position="114"/>
    </location>
</feature>
<evidence type="ECO:0000313" key="3">
    <source>
        <dbReference type="Proteomes" id="UP001187682"/>
    </source>
</evidence>
<proteinExistence type="predicted"/>
<evidence type="ECO:0000313" key="2">
    <source>
        <dbReference type="EMBL" id="SPO06694.1"/>
    </source>
</evidence>